<evidence type="ECO:0000259" key="1">
    <source>
        <dbReference type="Pfam" id="PF13588"/>
    </source>
</evidence>
<dbReference type="EMBL" id="VIAR01000015">
    <property type="protein sequence ID" value="TQD34011.1"/>
    <property type="molecule type" value="Genomic_DNA"/>
</dbReference>
<dbReference type="OrthoDB" id="9790377at2"/>
<evidence type="ECO:0000313" key="2">
    <source>
        <dbReference type="EMBL" id="TQD34011.1"/>
    </source>
</evidence>
<gene>
    <name evidence="2" type="ORF">FKR84_12380</name>
</gene>
<dbReference type="InterPro" id="IPR029464">
    <property type="entry name" value="HSDR_N"/>
</dbReference>
<evidence type="ECO:0000313" key="3">
    <source>
        <dbReference type="Proteomes" id="UP000317169"/>
    </source>
</evidence>
<sequence length="147" mass="17595">MQKLNFPSYTFRFKSKENKTAIFDVLRKKFVVLTPEEWVRQHCVQFLLKEKNYPMQLLNAEKEIRLHKLSKRYDLVGFKPDGKINLIVECKAPSVKITQETFDQIARYNLALKADYLMLTNGINHYFCRLDYTAEKYWFLRDIPAYA</sequence>
<feature type="domain" description="Type I restriction enzyme R protein N-terminal" evidence="1">
    <location>
        <begin position="35"/>
        <end position="144"/>
    </location>
</feature>
<keyword evidence="3" id="KW-1185">Reference proteome</keyword>
<accession>A0A507ZBD2</accession>
<protein>
    <submittedName>
        <fullName evidence="2">Type I restriction enzyme HsdR N-terminal domain-containing protein</fullName>
    </submittedName>
</protein>
<organism evidence="2 3">
    <name type="scientific">Haloflavibacter putidus</name>
    <dbReference type="NCBI Taxonomy" id="2576776"/>
    <lineage>
        <taxon>Bacteria</taxon>
        <taxon>Pseudomonadati</taxon>
        <taxon>Bacteroidota</taxon>
        <taxon>Flavobacteriia</taxon>
        <taxon>Flavobacteriales</taxon>
        <taxon>Flavobacteriaceae</taxon>
        <taxon>Haloflavibacter</taxon>
    </lineage>
</organism>
<dbReference type="Pfam" id="PF13588">
    <property type="entry name" value="HSDR_N_2"/>
    <property type="match status" value="1"/>
</dbReference>
<dbReference type="RefSeq" id="WP_141422634.1">
    <property type="nucleotide sequence ID" value="NZ_VIAR01000015.1"/>
</dbReference>
<comment type="caution">
    <text evidence="2">The sequence shown here is derived from an EMBL/GenBank/DDBJ whole genome shotgun (WGS) entry which is preliminary data.</text>
</comment>
<dbReference type="Proteomes" id="UP000317169">
    <property type="component" value="Unassembled WGS sequence"/>
</dbReference>
<name>A0A507ZBD2_9FLAO</name>
<proteinExistence type="predicted"/>
<reference evidence="2 3" key="1">
    <citation type="submission" date="2019-06" db="EMBL/GenBank/DDBJ databases">
        <title>Flavibacter putida gen. nov., sp. nov., a novel marine bacterium of the family Flavobacteriaceae isolated from coastal seawater.</title>
        <authorList>
            <person name="Feng X."/>
        </authorList>
    </citation>
    <scope>NUCLEOTIDE SEQUENCE [LARGE SCALE GENOMIC DNA]</scope>
    <source>
        <strain evidence="2 3">PLHSN227</strain>
    </source>
</reference>
<dbReference type="AlphaFoldDB" id="A0A507ZBD2"/>